<proteinExistence type="predicted"/>
<organism evidence="2 3">
    <name type="scientific">Eleusine coracana subsp. coracana</name>
    <dbReference type="NCBI Taxonomy" id="191504"/>
    <lineage>
        <taxon>Eukaryota</taxon>
        <taxon>Viridiplantae</taxon>
        <taxon>Streptophyta</taxon>
        <taxon>Embryophyta</taxon>
        <taxon>Tracheophyta</taxon>
        <taxon>Spermatophyta</taxon>
        <taxon>Magnoliopsida</taxon>
        <taxon>Liliopsida</taxon>
        <taxon>Poales</taxon>
        <taxon>Poaceae</taxon>
        <taxon>PACMAD clade</taxon>
        <taxon>Chloridoideae</taxon>
        <taxon>Cynodonteae</taxon>
        <taxon>Eleusininae</taxon>
        <taxon>Eleusine</taxon>
    </lineage>
</organism>
<feature type="region of interest" description="Disordered" evidence="1">
    <location>
        <begin position="29"/>
        <end position="52"/>
    </location>
</feature>
<keyword evidence="3" id="KW-1185">Reference proteome</keyword>
<reference evidence="2" key="2">
    <citation type="submission" date="2021-12" db="EMBL/GenBank/DDBJ databases">
        <title>Resequencing data analysis of finger millet.</title>
        <authorList>
            <person name="Hatakeyama M."/>
            <person name="Aluri S."/>
            <person name="Balachadran M.T."/>
            <person name="Sivarajan S.R."/>
            <person name="Poveda L."/>
            <person name="Shimizu-Inatsugi R."/>
            <person name="Schlapbach R."/>
            <person name="Sreeman S.M."/>
            <person name="Shimizu K.K."/>
        </authorList>
    </citation>
    <scope>NUCLEOTIDE SEQUENCE</scope>
</reference>
<reference evidence="2" key="1">
    <citation type="journal article" date="2018" name="DNA Res.">
        <title>Multiple hybrid de novo genome assembly of finger millet, an orphan allotetraploid crop.</title>
        <authorList>
            <person name="Hatakeyama M."/>
            <person name="Aluri S."/>
            <person name="Balachadran M.T."/>
            <person name="Sivarajan S.R."/>
            <person name="Patrignani A."/>
            <person name="Gruter S."/>
            <person name="Poveda L."/>
            <person name="Shimizu-Inatsugi R."/>
            <person name="Baeten J."/>
            <person name="Francoijs K.J."/>
            <person name="Nataraja K.N."/>
            <person name="Reddy Y.A.N."/>
            <person name="Phadnis S."/>
            <person name="Ravikumar R.L."/>
            <person name="Schlapbach R."/>
            <person name="Sreeman S.M."/>
            <person name="Shimizu K.K."/>
        </authorList>
    </citation>
    <scope>NUCLEOTIDE SEQUENCE</scope>
</reference>
<dbReference type="InterPro" id="IPR029063">
    <property type="entry name" value="SAM-dependent_MTases_sf"/>
</dbReference>
<protein>
    <submittedName>
        <fullName evidence="2">Uncharacterized protein</fullName>
    </submittedName>
</protein>
<dbReference type="Gene3D" id="3.40.50.150">
    <property type="entry name" value="Vaccinia Virus protein VP39"/>
    <property type="match status" value="1"/>
</dbReference>
<dbReference type="Proteomes" id="UP001054889">
    <property type="component" value="Unassembled WGS sequence"/>
</dbReference>
<evidence type="ECO:0000256" key="1">
    <source>
        <dbReference type="SAM" id="MobiDB-lite"/>
    </source>
</evidence>
<gene>
    <name evidence="2" type="primary">ga18678</name>
    <name evidence="2" type="ORF">PR202_ga18678</name>
</gene>
<sequence>MVTAGGGKPVCVAEGLSKGREKDVFCMEGGPTGKPFTNQQQPGPGKTTRQDSSSEVVFPFIITVVPLCACPDQSQVGGSTSSRETLDRIRFLASTRDAPAGGRPGKVFVHGASEATGLAYKRQFQSDLARFLRCRAAELNRPVVFLVLPRLPRPAPPPPIRAP</sequence>
<evidence type="ECO:0000313" key="2">
    <source>
        <dbReference type="EMBL" id="GJN01412.1"/>
    </source>
</evidence>
<evidence type="ECO:0000313" key="3">
    <source>
        <dbReference type="Proteomes" id="UP001054889"/>
    </source>
</evidence>
<dbReference type="AlphaFoldDB" id="A0AAV5CSF8"/>
<dbReference type="EMBL" id="BQKI01000009">
    <property type="protein sequence ID" value="GJN01412.1"/>
    <property type="molecule type" value="Genomic_DNA"/>
</dbReference>
<comment type="caution">
    <text evidence="2">The sequence shown here is derived from an EMBL/GenBank/DDBJ whole genome shotgun (WGS) entry which is preliminary data.</text>
</comment>
<name>A0AAV5CSF8_ELECO</name>
<accession>A0AAV5CSF8</accession>